<sequence>MDELMKQLCKYPNRTNIIMVWDTGLCIEGIIDTIYESDNGLEENEEGYKEFYACAVEVVSIITDSDGKVEVGNLIEVSMENCPLSVKLKDGSEIWKQP</sequence>
<keyword evidence="2" id="KW-1185">Reference proteome</keyword>
<gene>
    <name evidence="1" type="ORF">SAMN05661086_03030</name>
</gene>
<protein>
    <submittedName>
        <fullName evidence="1">Uncharacterized protein</fullName>
    </submittedName>
</protein>
<dbReference type="OrthoDB" id="2611444at2"/>
<evidence type="ECO:0000313" key="2">
    <source>
        <dbReference type="Proteomes" id="UP000199659"/>
    </source>
</evidence>
<evidence type="ECO:0000313" key="1">
    <source>
        <dbReference type="EMBL" id="SFR97767.1"/>
    </source>
</evidence>
<reference evidence="1 2" key="1">
    <citation type="submission" date="2016-10" db="EMBL/GenBank/DDBJ databases">
        <authorList>
            <person name="de Groot N.N."/>
        </authorList>
    </citation>
    <scope>NUCLEOTIDE SEQUENCE [LARGE SCALE GENOMIC DNA]</scope>
    <source>
        <strain evidence="1 2">743A</strain>
    </source>
</reference>
<accession>A0A1I6L2V1</accession>
<proteinExistence type="predicted"/>
<dbReference type="RefSeq" id="WP_092562516.1">
    <property type="nucleotide sequence ID" value="NZ_FOYZ01000012.1"/>
</dbReference>
<dbReference type="AlphaFoldDB" id="A0A1I6L2V1"/>
<name>A0A1I6L2V1_9FIRM</name>
<dbReference type="Proteomes" id="UP000199659">
    <property type="component" value="Unassembled WGS sequence"/>
</dbReference>
<organism evidence="1 2">
    <name type="scientific">Anaeromicropila populeti</name>
    <dbReference type="NCBI Taxonomy" id="37658"/>
    <lineage>
        <taxon>Bacteria</taxon>
        <taxon>Bacillati</taxon>
        <taxon>Bacillota</taxon>
        <taxon>Clostridia</taxon>
        <taxon>Lachnospirales</taxon>
        <taxon>Lachnospiraceae</taxon>
        <taxon>Anaeromicropila</taxon>
    </lineage>
</organism>
<dbReference type="EMBL" id="FOYZ01000012">
    <property type="protein sequence ID" value="SFR97767.1"/>
    <property type="molecule type" value="Genomic_DNA"/>
</dbReference>